<gene>
    <name evidence="1" type="ORF">J2Z40_001875</name>
</gene>
<keyword evidence="2" id="KW-1185">Reference proteome</keyword>
<dbReference type="EMBL" id="JAGIKZ010000008">
    <property type="protein sequence ID" value="MBP2241313.1"/>
    <property type="molecule type" value="Genomic_DNA"/>
</dbReference>
<comment type="caution">
    <text evidence="1">The sequence shown here is derived from an EMBL/GenBank/DDBJ whole genome shotgun (WGS) entry which is preliminary data.</text>
</comment>
<evidence type="ECO:0000313" key="1">
    <source>
        <dbReference type="EMBL" id="MBP2241313.1"/>
    </source>
</evidence>
<reference evidence="1 2" key="1">
    <citation type="submission" date="2021-03" db="EMBL/GenBank/DDBJ databases">
        <title>Genomic Encyclopedia of Type Strains, Phase IV (KMG-IV): sequencing the most valuable type-strain genomes for metagenomic binning, comparative biology and taxonomic classification.</title>
        <authorList>
            <person name="Goeker M."/>
        </authorList>
    </citation>
    <scope>NUCLEOTIDE SEQUENCE [LARGE SCALE GENOMIC DNA]</scope>
    <source>
        <strain evidence="1 2">DSM 26675</strain>
    </source>
</reference>
<evidence type="ECO:0000313" key="2">
    <source>
        <dbReference type="Proteomes" id="UP001519293"/>
    </source>
</evidence>
<organism evidence="1 2">
    <name type="scientific">Cytobacillus eiseniae</name>
    <dbReference type="NCBI Taxonomy" id="762947"/>
    <lineage>
        <taxon>Bacteria</taxon>
        <taxon>Bacillati</taxon>
        <taxon>Bacillota</taxon>
        <taxon>Bacilli</taxon>
        <taxon>Bacillales</taxon>
        <taxon>Bacillaceae</taxon>
        <taxon>Cytobacillus</taxon>
    </lineage>
</organism>
<accession>A0ABS4REZ6</accession>
<evidence type="ECO:0008006" key="3">
    <source>
        <dbReference type="Google" id="ProtNLM"/>
    </source>
</evidence>
<name>A0ABS4REZ6_9BACI</name>
<protein>
    <recommendedName>
        <fullName evidence="3">GapA-binding peptide SR1P</fullName>
    </recommendedName>
</protein>
<dbReference type="Proteomes" id="UP001519293">
    <property type="component" value="Unassembled WGS sequence"/>
</dbReference>
<dbReference type="RefSeq" id="WP_162840488.1">
    <property type="nucleotide sequence ID" value="NZ_JAGIKZ010000008.1"/>
</dbReference>
<proteinExistence type="predicted"/>
<sequence length="46" mass="5389">MNEFVGQCQQCKKDLYCIDGFFNGIHTDEQQILCFECDKKEEKPAN</sequence>